<dbReference type="PROSITE" id="PS50075">
    <property type="entry name" value="CARRIER"/>
    <property type="match status" value="2"/>
</dbReference>
<dbReference type="PANTHER" id="PTHR45527:SF1">
    <property type="entry name" value="FATTY ACID SYNTHASE"/>
    <property type="match status" value="1"/>
</dbReference>
<dbReference type="InterPro" id="IPR036736">
    <property type="entry name" value="ACP-like_sf"/>
</dbReference>
<dbReference type="SMART" id="SM00823">
    <property type="entry name" value="PKS_PP"/>
    <property type="match status" value="2"/>
</dbReference>
<protein>
    <submittedName>
        <fullName evidence="7">Tyrocidine synthase 3</fullName>
    </submittedName>
</protein>
<feature type="domain" description="Carrier" evidence="6">
    <location>
        <begin position="1639"/>
        <end position="1714"/>
    </location>
</feature>
<dbReference type="PROSITE" id="PS00455">
    <property type="entry name" value="AMP_BINDING"/>
    <property type="match status" value="2"/>
</dbReference>
<evidence type="ECO:0000256" key="1">
    <source>
        <dbReference type="ARBA" id="ARBA00022450"/>
    </source>
</evidence>
<evidence type="ECO:0000313" key="8">
    <source>
        <dbReference type="Proteomes" id="UP000672657"/>
    </source>
</evidence>
<dbReference type="Gene3D" id="3.30.300.30">
    <property type="match status" value="2"/>
</dbReference>
<evidence type="ECO:0000256" key="2">
    <source>
        <dbReference type="ARBA" id="ARBA00022553"/>
    </source>
</evidence>
<dbReference type="CDD" id="cd05931">
    <property type="entry name" value="FAAL"/>
    <property type="match status" value="1"/>
</dbReference>
<evidence type="ECO:0000256" key="5">
    <source>
        <dbReference type="SAM" id="MobiDB-lite"/>
    </source>
</evidence>
<dbReference type="InterPro" id="IPR010071">
    <property type="entry name" value="AA_adenyl_dom"/>
</dbReference>
<dbReference type="Gene3D" id="3.40.50.980">
    <property type="match status" value="2"/>
</dbReference>
<dbReference type="Proteomes" id="UP000672657">
    <property type="component" value="Unassembled WGS sequence"/>
</dbReference>
<dbReference type="InterPro" id="IPR000873">
    <property type="entry name" value="AMP-dep_synth/lig_dom"/>
</dbReference>
<dbReference type="CDD" id="cd05930">
    <property type="entry name" value="A_NRPS"/>
    <property type="match status" value="1"/>
</dbReference>
<dbReference type="Pfam" id="PF00668">
    <property type="entry name" value="Condensation"/>
    <property type="match status" value="1"/>
</dbReference>
<dbReference type="Pfam" id="PF00550">
    <property type="entry name" value="PP-binding"/>
    <property type="match status" value="2"/>
</dbReference>
<dbReference type="Pfam" id="PF13193">
    <property type="entry name" value="AMP-binding_C"/>
    <property type="match status" value="1"/>
</dbReference>
<dbReference type="InterPro" id="IPR040097">
    <property type="entry name" value="FAAL/FAAC"/>
</dbReference>
<organism evidence="7 8">
    <name type="scientific">Cupriavidus numazuensis</name>
    <dbReference type="NCBI Taxonomy" id="221992"/>
    <lineage>
        <taxon>Bacteria</taxon>
        <taxon>Pseudomonadati</taxon>
        <taxon>Pseudomonadota</taxon>
        <taxon>Betaproteobacteria</taxon>
        <taxon>Burkholderiales</taxon>
        <taxon>Burkholderiaceae</taxon>
        <taxon>Cupriavidus</taxon>
    </lineage>
</organism>
<feature type="region of interest" description="Disordered" evidence="5">
    <location>
        <begin position="1718"/>
        <end position="1744"/>
    </location>
</feature>
<dbReference type="Gene3D" id="3.40.50.12780">
    <property type="entry name" value="N-terminal domain of ligase-like"/>
    <property type="match status" value="1"/>
</dbReference>
<keyword evidence="2" id="KW-0597">Phosphoprotein</keyword>
<dbReference type="SMART" id="SM01294">
    <property type="entry name" value="PKS_PP_betabranch"/>
    <property type="match status" value="1"/>
</dbReference>
<dbReference type="InterPro" id="IPR009081">
    <property type="entry name" value="PP-bd_ACP"/>
</dbReference>
<evidence type="ECO:0000313" key="7">
    <source>
        <dbReference type="EMBL" id="CAG2160775.1"/>
    </source>
</evidence>
<dbReference type="RefSeq" id="WP_211958482.1">
    <property type="nucleotide sequence ID" value="NZ_CAJPVI010000092.1"/>
</dbReference>
<dbReference type="SUPFAM" id="SSF56801">
    <property type="entry name" value="Acetyl-CoA synthetase-like"/>
    <property type="match status" value="2"/>
</dbReference>
<keyword evidence="4" id="KW-0443">Lipid metabolism</keyword>
<accession>A0ABM8TVP7</accession>
<reference evidence="7 8" key="1">
    <citation type="submission" date="2021-03" db="EMBL/GenBank/DDBJ databases">
        <authorList>
            <person name="Peeters C."/>
        </authorList>
    </citation>
    <scope>NUCLEOTIDE SEQUENCE [LARGE SCALE GENOMIC DNA]</scope>
    <source>
        <strain evidence="7 8">LMG 26411</strain>
    </source>
</reference>
<dbReference type="InterPro" id="IPR020806">
    <property type="entry name" value="PKS_PP-bd"/>
</dbReference>
<dbReference type="CDD" id="cd19531">
    <property type="entry name" value="LCL_NRPS-like"/>
    <property type="match status" value="1"/>
</dbReference>
<dbReference type="InterPro" id="IPR025110">
    <property type="entry name" value="AMP-bd_C"/>
</dbReference>
<evidence type="ECO:0000259" key="6">
    <source>
        <dbReference type="PROSITE" id="PS50075"/>
    </source>
</evidence>
<dbReference type="EMBL" id="CAJPVI010000092">
    <property type="protein sequence ID" value="CAG2160775.1"/>
    <property type="molecule type" value="Genomic_DNA"/>
</dbReference>
<name>A0ABM8TVP7_9BURK</name>
<feature type="domain" description="Carrier" evidence="6">
    <location>
        <begin position="580"/>
        <end position="660"/>
    </location>
</feature>
<dbReference type="Pfam" id="PF00501">
    <property type="entry name" value="AMP-binding"/>
    <property type="match status" value="2"/>
</dbReference>
<keyword evidence="1" id="KW-0596">Phosphopantetheine</keyword>
<gene>
    <name evidence="7" type="primary">tycC</name>
    <name evidence="7" type="ORF">LMG26411_07750</name>
</gene>
<dbReference type="Gene3D" id="1.10.1200.10">
    <property type="entry name" value="ACP-like"/>
    <property type="match status" value="2"/>
</dbReference>
<dbReference type="InterPro" id="IPR045851">
    <property type="entry name" value="AMP-bd_C_sf"/>
</dbReference>
<dbReference type="InterPro" id="IPR023213">
    <property type="entry name" value="CAT-like_dom_sf"/>
</dbReference>
<dbReference type="NCBIfam" id="TIGR01733">
    <property type="entry name" value="AA-adenyl-dom"/>
    <property type="match status" value="1"/>
</dbReference>
<dbReference type="Gene3D" id="3.30.559.30">
    <property type="entry name" value="Nonribosomal peptide synthetase, condensation domain"/>
    <property type="match status" value="1"/>
</dbReference>
<keyword evidence="3" id="KW-0276">Fatty acid metabolism</keyword>
<dbReference type="InterPro" id="IPR001242">
    <property type="entry name" value="Condensation_dom"/>
</dbReference>
<dbReference type="Gene3D" id="2.30.38.10">
    <property type="entry name" value="Luciferase, Domain 3"/>
    <property type="match status" value="1"/>
</dbReference>
<evidence type="ECO:0000256" key="4">
    <source>
        <dbReference type="ARBA" id="ARBA00023098"/>
    </source>
</evidence>
<dbReference type="InterPro" id="IPR042099">
    <property type="entry name" value="ANL_N_sf"/>
</dbReference>
<dbReference type="SUPFAM" id="SSF47336">
    <property type="entry name" value="ACP-like"/>
    <property type="match status" value="2"/>
</dbReference>
<keyword evidence="8" id="KW-1185">Reference proteome</keyword>
<evidence type="ECO:0000256" key="3">
    <source>
        <dbReference type="ARBA" id="ARBA00022832"/>
    </source>
</evidence>
<dbReference type="Gene3D" id="3.30.559.10">
    <property type="entry name" value="Chloramphenicol acetyltransferase-like domain"/>
    <property type="match status" value="1"/>
</dbReference>
<sequence length="1744" mass="187462">MTRPLTAPPAHAANFVDHLRALAQARPDHAWLTVAGADGEKTFTYAVFEARVRALAAQLQQRLRHGDRALVTLDNDDHYAVAMLACFYAGVIAVPVPPLESTRQQYVARLTGIAADCGARGVLASAAVRAALSEAGEFAGHVVLAVDSIGETGAEHWQPFSPAGDDVAFLQYTSGSTSAPKGVIVTHANLMANERAIQASMGIGPDDKFVSWAPLYHDMGLIGGLLQPLYSGIPLVLTTPRHFLESPVRWLELISRHRATLSGGPDFAFRLCLERVRDSQLAQLDLSSWRVAYTGAEPVRADTETAFCERFAAAGFDAGAAYPCYGLAEATLFVTGGRRGAGMTAHDFDADALAQGKAQVSGRGATLVGCGVPAADHAVRIVDAESQAMLPDGAIGEIWASGPSIGQGYWGKPRESADTFVERDGRRWLRTGDLGFLHDGELYVAGRLKDMIIVRGHNLYPQDIERLIEAEVDAVRKGRVAAFAVNGPGGEGIGLAAEVSRSMQKLVPAAVLADALGAAVSEALGEPLAVVVLLNPGGMPKTSSGKLQRQACRRGWAERSLDAYAIREHGSFVLGGDATQAQATAAPAVLDETEQTLAAIWRDVLQREPGDHFFNGGGNSLSATHAAARIAAQWQVDFPVRMMFEYPTLSACAAAIRERASSGAAAVSIPVLPAVRRAGALPLSHAQQRQWFLWHLDPASTAYHIATVLHLGGTVDANAMCAAFTELAARHESLRTVFRAGADGHGEQWILPALAPAFEQIDLSALPADAREAQAEDAVHRLNTQPFDLGNGPLLRVALLRLAPAEHRLVVVMHHIISDGVSMQLLLDELATHYQGRDALPLPTHQYADYAAWHAGWLQGDVHAHQLDYWRGQLGDTHPVLALPTDRPRAAVAAYHAARYTLALPSALVDALRQRAASSDATLFMTLLAGLQALLHRHTGQRDIRVGVPIANRQHAGTGAMIGFFVNTQVLRNEVDGRTPLTAVLRAARAAALGAQSHQDLPFEQLVEALQPERSLAHPPLFQTLFNHLQEDLRSFGARTGLTVAAQPVDGQAAQFELSVEVREQAGGEVSVRLIYARELFDAQTMARFGAHYLRVLQALATQPELAIGDIALLDAAERATLAAWSRTDGDYAVGELVHGLFEAQARRTPQAIAVRMADGARDATLTYARLNEEANRLAHYLIARGVRTDMPVGVVMERSVGMVTALLAIMKAGGAYVPIDPEYPQDRIAYMAQDSGIGLLLVQQHLRDRLPGLAATLVETDTLDLSAEPTHDPALPQRGESLVYLIYTSGSTGRPKGAANSHRALCNRLAWGQQHQPIGAGDVVLQKTPFSFDISFWEFFWPLTHGATLALAGPGEHRDPQRLAALVARHGVTTIHFVPSMLQAFLADAAAASCQGVRRIVCSGEALPAELQARTLATFPQATLLNLYGPTEAAIEATWWDCRDDGSASVPIGRPLGKLCARVLDADLNEVPQGVAGELHLGGLCLARGYWRRAGLSAERFVADPFDSAGGRLYRTGDLARWRADGQIEYLGRIDHQVKIRGFRIELGEVEAALLAQPAVREAVVVAQQLAAGARLVAYVVMDGDAAQLREALARGLPDYMVPSLIVPLERLPLNANGKLDRKALPAPESASQQPYEAPQGAVATVLAGLWAEVLQLERVGIHDNFFELGGHSLMLIRMHRLLEDRLHCGLTVVDLFQYPTIAALARRIEAGAVSPAAASADERASRQRAAMQRRRRATEGVL</sequence>
<proteinExistence type="predicted"/>
<comment type="caution">
    <text evidence="7">The sequence shown here is derived from an EMBL/GenBank/DDBJ whole genome shotgun (WGS) entry which is preliminary data.</text>
</comment>
<dbReference type="InterPro" id="IPR020845">
    <property type="entry name" value="AMP-binding_CS"/>
</dbReference>
<dbReference type="PANTHER" id="PTHR45527">
    <property type="entry name" value="NONRIBOSOMAL PEPTIDE SYNTHETASE"/>
    <property type="match status" value="1"/>
</dbReference>
<dbReference type="SUPFAM" id="SSF52777">
    <property type="entry name" value="CoA-dependent acyltransferases"/>
    <property type="match status" value="2"/>
</dbReference>